<feature type="binding site" evidence="7">
    <location>
        <begin position="309"/>
        <end position="316"/>
    </location>
    <ligand>
        <name>ATP</name>
        <dbReference type="ChEBI" id="CHEBI:30616"/>
    </ligand>
</feature>
<dbReference type="GO" id="GO:0005524">
    <property type="term" value="F:ATP binding"/>
    <property type="evidence" value="ECO:0007669"/>
    <property type="project" value="UniProtKB-UniRule"/>
</dbReference>
<keyword evidence="6 7" id="KW-0520">NAD</keyword>
<comment type="similarity">
    <text evidence="10">Belongs to the NAD synthetase family.</text>
</comment>
<evidence type="ECO:0000256" key="9">
    <source>
        <dbReference type="PROSITE-ProRule" id="PRU10139"/>
    </source>
</evidence>
<feature type="binding site" evidence="7">
    <location>
        <position position="118"/>
    </location>
    <ligand>
        <name>L-glutamine</name>
        <dbReference type="ChEBI" id="CHEBI:58359"/>
    </ligand>
</feature>
<dbReference type="GO" id="GO:0003952">
    <property type="term" value="F:NAD+ synthase (glutamine-hydrolyzing) activity"/>
    <property type="evidence" value="ECO:0007669"/>
    <property type="project" value="UniProtKB-UniRule"/>
</dbReference>
<gene>
    <name evidence="7" type="primary">nadE</name>
    <name evidence="12" type="ORF">ESB00_09655</name>
</gene>
<feature type="active site" description="Proton acceptor; for glutaminase activity" evidence="7">
    <location>
        <position position="41"/>
    </location>
</feature>
<dbReference type="InterPro" id="IPR014445">
    <property type="entry name" value="Gln-dep_NAD_synthase"/>
</dbReference>
<dbReference type="Gene3D" id="3.40.50.620">
    <property type="entry name" value="HUPs"/>
    <property type="match status" value="1"/>
</dbReference>
<dbReference type="EC" id="6.3.5.1" evidence="7 8"/>
<comment type="function">
    <text evidence="7">Catalyzes the ATP-dependent amidation of deamido-NAD to form NAD. Uses L-glutamine as a nitrogen source.</text>
</comment>
<feature type="binding site" evidence="7">
    <location>
        <position position="416"/>
    </location>
    <ligand>
        <name>ATP</name>
        <dbReference type="ChEBI" id="CHEBI:30616"/>
    </ligand>
</feature>
<dbReference type="InterPro" id="IPR000132">
    <property type="entry name" value="Nitrilase/CN_hydratase_CS"/>
</dbReference>
<dbReference type="PROSITE" id="PS50263">
    <property type="entry name" value="CN_HYDROLASE"/>
    <property type="match status" value="1"/>
</dbReference>
<dbReference type="Pfam" id="PF00795">
    <property type="entry name" value="CN_hydrolase"/>
    <property type="match status" value="1"/>
</dbReference>
<dbReference type="UniPathway" id="UPA00253">
    <property type="reaction ID" value="UER00334"/>
</dbReference>
<evidence type="ECO:0000313" key="12">
    <source>
        <dbReference type="EMBL" id="RXK56116.1"/>
    </source>
</evidence>
<dbReference type="SUPFAM" id="SSF56317">
    <property type="entry name" value="Carbon-nitrogen hydrolase"/>
    <property type="match status" value="1"/>
</dbReference>
<evidence type="ECO:0000256" key="2">
    <source>
        <dbReference type="ARBA" id="ARBA00007145"/>
    </source>
</evidence>
<dbReference type="GO" id="GO:0008795">
    <property type="term" value="F:NAD+ synthase activity"/>
    <property type="evidence" value="ECO:0007669"/>
    <property type="project" value="UniProtKB-UniRule"/>
</dbReference>
<feature type="binding site" evidence="7">
    <location>
        <position position="392"/>
    </location>
    <ligand>
        <name>deamido-NAD(+)</name>
        <dbReference type="ChEBI" id="CHEBI:58437"/>
        <note>ligand shared between two neighboring subunits</note>
    </ligand>
</feature>
<dbReference type="EMBL" id="SDHX01000001">
    <property type="protein sequence ID" value="RXK56116.1"/>
    <property type="molecule type" value="Genomic_DNA"/>
</dbReference>
<dbReference type="InterPro" id="IPR014729">
    <property type="entry name" value="Rossmann-like_a/b/a_fold"/>
</dbReference>
<feature type="binding site" evidence="7">
    <location>
        <position position="421"/>
    </location>
    <ligand>
        <name>deamido-NAD(+)</name>
        <dbReference type="ChEBI" id="CHEBI:58437"/>
        <note>ligand shared between two neighboring subunits</note>
    </ligand>
</feature>
<comment type="pathway">
    <text evidence="1 7 8">Cofactor biosynthesis; NAD(+) biosynthesis; NAD(+) from deamido-NAD(+) (L-Gln route): step 1/1.</text>
</comment>
<feature type="binding site" evidence="7">
    <location>
        <position position="185"/>
    </location>
    <ligand>
        <name>L-glutamine</name>
        <dbReference type="ChEBI" id="CHEBI:58359"/>
    </ligand>
</feature>
<keyword evidence="5 7" id="KW-0067">ATP-binding</keyword>
<comment type="catalytic activity">
    <reaction evidence="7 8">
        <text>deamido-NAD(+) + L-glutamine + ATP + H2O = L-glutamate + AMP + diphosphate + NAD(+) + H(+)</text>
        <dbReference type="Rhea" id="RHEA:24384"/>
        <dbReference type="ChEBI" id="CHEBI:15377"/>
        <dbReference type="ChEBI" id="CHEBI:15378"/>
        <dbReference type="ChEBI" id="CHEBI:29985"/>
        <dbReference type="ChEBI" id="CHEBI:30616"/>
        <dbReference type="ChEBI" id="CHEBI:33019"/>
        <dbReference type="ChEBI" id="CHEBI:57540"/>
        <dbReference type="ChEBI" id="CHEBI:58359"/>
        <dbReference type="ChEBI" id="CHEBI:58437"/>
        <dbReference type="ChEBI" id="CHEBI:456215"/>
        <dbReference type="EC" id="6.3.5.1"/>
    </reaction>
</comment>
<dbReference type="Gene3D" id="3.60.110.10">
    <property type="entry name" value="Carbon-nitrogen hydrolase"/>
    <property type="match status" value="1"/>
</dbReference>
<dbReference type="Pfam" id="PF02540">
    <property type="entry name" value="NAD_synthase"/>
    <property type="match status" value="1"/>
</dbReference>
<comment type="similarity">
    <text evidence="2 7 8">In the C-terminal section; belongs to the NAD synthetase family.</text>
</comment>
<dbReference type="CDD" id="cd00553">
    <property type="entry name" value="NAD_synthase"/>
    <property type="match status" value="1"/>
</dbReference>
<dbReference type="GO" id="GO:0005737">
    <property type="term" value="C:cytoplasm"/>
    <property type="evidence" value="ECO:0007669"/>
    <property type="project" value="InterPro"/>
</dbReference>
<feature type="binding site" evidence="7">
    <location>
        <position position="531"/>
    </location>
    <ligand>
        <name>deamido-NAD(+)</name>
        <dbReference type="ChEBI" id="CHEBI:58437"/>
        <note>ligand shared between two neighboring subunits</note>
    </ligand>
</feature>
<dbReference type="InterPro" id="IPR036526">
    <property type="entry name" value="C-N_Hydrolase_sf"/>
</dbReference>
<feature type="active site" description="Nucleophile; for glutaminase activity" evidence="7">
    <location>
        <position position="148"/>
    </location>
</feature>
<dbReference type="InterPro" id="IPR022310">
    <property type="entry name" value="NAD/GMP_synthase"/>
</dbReference>
<evidence type="ECO:0000256" key="3">
    <source>
        <dbReference type="ARBA" id="ARBA00022598"/>
    </source>
</evidence>
<dbReference type="PROSITE" id="PS00920">
    <property type="entry name" value="NITRIL_CHT_1"/>
    <property type="match status" value="1"/>
</dbReference>
<feature type="active site" description="For glutaminase activity" evidence="7">
    <location>
        <position position="112"/>
    </location>
</feature>
<proteinExistence type="inferred from homology"/>
<evidence type="ECO:0000256" key="1">
    <source>
        <dbReference type="ARBA" id="ARBA00005188"/>
    </source>
</evidence>
<evidence type="ECO:0000256" key="5">
    <source>
        <dbReference type="ARBA" id="ARBA00022840"/>
    </source>
</evidence>
<dbReference type="HAMAP" id="MF_02090">
    <property type="entry name" value="NadE_glutamine_dep"/>
    <property type="match status" value="1"/>
</dbReference>
<sequence length="560" mass="60511">MRIGLAQINTLVGDLAGNRRLIEAAYKTLVAQGAELVVFPELVVSGYPPRDLLFKRRFVADVEVMTREIAASIGAVPAVIGYTETNTTRQGRPYFNSAAFCQAGKILTSGRKCLLPTYDVFDEDRYFEPAASPTVVEFGGRRIGLTICEDIWTHSMISTRHLYNGVDPVAQLVGKCDLMVNLSASPWYHGKGHVRHTLVADTARRLGCPVAYVNAIGGNDELIFDGRSLATDANGRMLAGLAAFRDDLQVIELGKVTPHSRPPVVPNPADAPYLHASFSQEELADIYEALVLGVRDYARKTGFKKALLGLSGGIDSALTAVIAAEALGPQNVIGVSLPSVISSQHSRDDAAAVAKNLGIAYHTLSIADVVAAGEKTLEPLFAGRPRDIAEENIQARARGLLLMAISNKFGALLLTTGNKSELAVGYCTLYGDMCGGLAVISDVFKTQVYALSRWINRHKPIIPVNSIDKAPSAELRPDQTDQDSLPPYDMLDAILKGYVEEGLSRADLIAQGFDQAIVNDIVRKVDLNEYKRKQAAPGLKITPLAFGVGRRIPIVQKYVS</sequence>
<keyword evidence="4 7" id="KW-0547">Nucleotide-binding</keyword>
<dbReference type="InterPro" id="IPR003694">
    <property type="entry name" value="NAD_synthase"/>
</dbReference>
<feature type="binding site" evidence="7">
    <location>
        <position position="191"/>
    </location>
    <ligand>
        <name>L-glutamine</name>
        <dbReference type="ChEBI" id="CHEBI:58359"/>
    </ligand>
</feature>
<name>A0A4Q1CB32_9BACT</name>
<comment type="caution">
    <text evidence="12">The sequence shown here is derived from an EMBL/GenBank/DDBJ whole genome shotgun (WGS) entry which is preliminary data.</text>
</comment>
<accession>A0A4Q1CB32</accession>
<dbReference type="CDD" id="cd07570">
    <property type="entry name" value="GAT_Gln-NAD-synth"/>
    <property type="match status" value="1"/>
</dbReference>
<dbReference type="FunFam" id="3.40.50.620:FF:000106">
    <property type="entry name" value="Glutamine-dependent NAD(+) synthetase"/>
    <property type="match status" value="1"/>
</dbReference>
<keyword evidence="13" id="KW-1185">Reference proteome</keyword>
<protein>
    <recommendedName>
        <fullName evidence="7 8">Glutamine-dependent NAD(+) synthetase</fullName>
        <ecNumber evidence="7 8">6.3.5.1</ecNumber>
    </recommendedName>
    <alternativeName>
        <fullName evidence="7 8">NAD(+) synthase [glutamine-hydrolyzing]</fullName>
    </alternativeName>
</protein>
<evidence type="ECO:0000259" key="11">
    <source>
        <dbReference type="PROSITE" id="PS50263"/>
    </source>
</evidence>
<evidence type="ECO:0000256" key="8">
    <source>
        <dbReference type="PIRNR" id="PIRNR006630"/>
    </source>
</evidence>
<evidence type="ECO:0000256" key="4">
    <source>
        <dbReference type="ARBA" id="ARBA00022741"/>
    </source>
</evidence>
<evidence type="ECO:0000256" key="6">
    <source>
        <dbReference type="ARBA" id="ARBA00023027"/>
    </source>
</evidence>
<keyword evidence="3 7" id="KW-0436">Ligase</keyword>
<feature type="active site" description="Proton acceptor" evidence="9">
    <location>
        <position position="41"/>
    </location>
</feature>
<dbReference type="Proteomes" id="UP000290218">
    <property type="component" value="Unassembled WGS sequence"/>
</dbReference>
<organism evidence="12 13">
    <name type="scientific">Oleiharenicola lentus</name>
    <dbReference type="NCBI Taxonomy" id="2508720"/>
    <lineage>
        <taxon>Bacteria</taxon>
        <taxon>Pseudomonadati</taxon>
        <taxon>Verrucomicrobiota</taxon>
        <taxon>Opitutia</taxon>
        <taxon>Opitutales</taxon>
        <taxon>Opitutaceae</taxon>
        <taxon>Oleiharenicola</taxon>
    </lineage>
</organism>
<evidence type="ECO:0000256" key="7">
    <source>
        <dbReference type="HAMAP-Rule" id="MF_02090"/>
    </source>
</evidence>
<dbReference type="PANTHER" id="PTHR23090:SF9">
    <property type="entry name" value="GLUTAMINE-DEPENDENT NAD(+) SYNTHETASE"/>
    <property type="match status" value="1"/>
</dbReference>
<dbReference type="GO" id="GO:0004359">
    <property type="term" value="F:glutaminase activity"/>
    <property type="evidence" value="ECO:0007669"/>
    <property type="project" value="InterPro"/>
</dbReference>
<evidence type="ECO:0000256" key="10">
    <source>
        <dbReference type="RuleBase" id="RU003811"/>
    </source>
</evidence>
<reference evidence="12 13" key="1">
    <citation type="submission" date="2019-01" db="EMBL/GenBank/DDBJ databases">
        <title>Lacunisphaera sp. strain TWA-58.</title>
        <authorList>
            <person name="Chen W.-M."/>
        </authorList>
    </citation>
    <scope>NUCLEOTIDE SEQUENCE [LARGE SCALE GENOMIC DNA]</scope>
    <source>
        <strain evidence="12 13">TWA-58</strain>
    </source>
</reference>
<feature type="domain" description="CN hydrolase" evidence="11">
    <location>
        <begin position="1"/>
        <end position="258"/>
    </location>
</feature>
<dbReference type="SUPFAM" id="SSF52402">
    <property type="entry name" value="Adenine nucleotide alpha hydrolases-like"/>
    <property type="match status" value="1"/>
</dbReference>
<dbReference type="NCBIfam" id="NF010588">
    <property type="entry name" value="PRK13981.1"/>
    <property type="match status" value="1"/>
</dbReference>
<dbReference type="GO" id="GO:0000257">
    <property type="term" value="F:nitrilase activity"/>
    <property type="evidence" value="ECO:0007669"/>
    <property type="project" value="UniProtKB-ARBA"/>
</dbReference>
<dbReference type="OrthoDB" id="9803818at2"/>
<dbReference type="PANTHER" id="PTHR23090">
    <property type="entry name" value="NH 3 /GLUTAMINE-DEPENDENT NAD + SYNTHETASE"/>
    <property type="match status" value="1"/>
</dbReference>
<dbReference type="RefSeq" id="WP_129047482.1">
    <property type="nucleotide sequence ID" value="NZ_SDHX01000001.1"/>
</dbReference>
<evidence type="ECO:0000313" key="13">
    <source>
        <dbReference type="Proteomes" id="UP000290218"/>
    </source>
</evidence>
<dbReference type="NCBIfam" id="TIGR00552">
    <property type="entry name" value="nadE"/>
    <property type="match status" value="1"/>
</dbReference>
<dbReference type="PIRSF" id="PIRSF006630">
    <property type="entry name" value="NADS_GAT"/>
    <property type="match status" value="1"/>
</dbReference>
<dbReference type="InterPro" id="IPR003010">
    <property type="entry name" value="C-N_Hydrolase"/>
</dbReference>
<dbReference type="GO" id="GO:0009435">
    <property type="term" value="P:NAD+ biosynthetic process"/>
    <property type="evidence" value="ECO:0007669"/>
    <property type="project" value="UniProtKB-UniRule"/>
</dbReference>
<comment type="caution">
    <text evidence="7">Lacks conserved residue(s) required for the propagation of feature annotation.</text>
</comment>
<dbReference type="AlphaFoldDB" id="A0A4Q1CB32"/>